<dbReference type="GO" id="GO:0031405">
    <property type="term" value="F:lipoic acid binding"/>
    <property type="evidence" value="ECO:0007669"/>
    <property type="project" value="TreeGrafter"/>
</dbReference>
<evidence type="ECO:0000313" key="9">
    <source>
        <dbReference type="EMBL" id="CAG8466528.1"/>
    </source>
</evidence>
<feature type="non-terminal residue" evidence="8">
    <location>
        <position position="1"/>
    </location>
</feature>
<dbReference type="SUPFAM" id="SSF51230">
    <property type="entry name" value="Single hybrid motif"/>
    <property type="match status" value="1"/>
</dbReference>
<proteinExistence type="predicted"/>
<evidence type="ECO:0000256" key="4">
    <source>
        <dbReference type="ARBA" id="ARBA00038880"/>
    </source>
</evidence>
<keyword evidence="2" id="KW-0808">Transferase</keyword>
<dbReference type="EMBL" id="CAJVPZ010000474">
    <property type="protein sequence ID" value="CAG8466528.1"/>
    <property type="molecule type" value="Genomic_DNA"/>
</dbReference>
<evidence type="ECO:0000256" key="1">
    <source>
        <dbReference type="ARBA" id="ARBA00001938"/>
    </source>
</evidence>
<dbReference type="AlphaFoldDB" id="A0A9N8Z1B1"/>
<protein>
    <recommendedName>
        <fullName evidence="5">Lipoamide acyltransferase component of branched-chain alpha-keto acid dehydrogenase complex, mitochondrial</fullName>
        <ecNumber evidence="4">2.3.1.168</ecNumber>
    </recommendedName>
    <alternativeName>
        <fullName evidence="6">Branched-chain alpha-keto acid dehydrogenase complex component E2</fullName>
    </alternativeName>
</protein>
<dbReference type="GO" id="GO:0043754">
    <property type="term" value="F:dihydrolipoamide branched chain acyltransferase activity"/>
    <property type="evidence" value="ECO:0007669"/>
    <property type="project" value="UniProtKB-EC"/>
</dbReference>
<name>A0A9N8Z1B1_9GLOM</name>
<dbReference type="Pfam" id="PF00364">
    <property type="entry name" value="Biotin_lipoyl"/>
    <property type="match status" value="1"/>
</dbReference>
<dbReference type="InterPro" id="IPR011053">
    <property type="entry name" value="Single_hybrid_motif"/>
</dbReference>
<comment type="cofactor">
    <cofactor evidence="1">
        <name>(R)-lipoate</name>
        <dbReference type="ChEBI" id="CHEBI:83088"/>
    </cofactor>
</comment>
<dbReference type="OrthoDB" id="15567at2759"/>
<sequence length="73" mass="8273">MQPELDISRIEFEKICEVQSDKASVEITSRYSGTIKELHYEVGEMAKVGKPIVDIETESASEKHEELESDENS</sequence>
<accession>A0A9N8Z1B1</accession>
<dbReference type="PANTHER" id="PTHR43178">
    <property type="entry name" value="DIHYDROLIPOAMIDE ACETYLTRANSFERASE COMPONENT OF PYRUVATE DEHYDROGENASE COMPLEX"/>
    <property type="match status" value="1"/>
</dbReference>
<evidence type="ECO:0000256" key="2">
    <source>
        <dbReference type="ARBA" id="ARBA00022679"/>
    </source>
</evidence>
<dbReference type="Gene3D" id="2.40.50.100">
    <property type="match status" value="1"/>
</dbReference>
<dbReference type="Proteomes" id="UP000789396">
    <property type="component" value="Unassembled WGS sequence"/>
</dbReference>
<dbReference type="PANTHER" id="PTHR43178:SF5">
    <property type="entry name" value="LIPOAMIDE ACYLTRANSFERASE COMPONENT OF BRANCHED-CHAIN ALPHA-KETO ACID DEHYDROGENASE COMPLEX, MITOCHONDRIAL"/>
    <property type="match status" value="1"/>
</dbReference>
<evidence type="ECO:0000313" key="8">
    <source>
        <dbReference type="EMBL" id="CAG8466468.1"/>
    </source>
</evidence>
<dbReference type="CDD" id="cd06849">
    <property type="entry name" value="lipoyl_domain"/>
    <property type="match status" value="1"/>
</dbReference>
<evidence type="ECO:0000256" key="3">
    <source>
        <dbReference type="ARBA" id="ARBA00023315"/>
    </source>
</evidence>
<dbReference type="InterPro" id="IPR050743">
    <property type="entry name" value="2-oxoacid_DH_E2_comp"/>
</dbReference>
<evidence type="ECO:0000259" key="7">
    <source>
        <dbReference type="Pfam" id="PF00364"/>
    </source>
</evidence>
<evidence type="ECO:0000313" key="10">
    <source>
        <dbReference type="Proteomes" id="UP000789396"/>
    </source>
</evidence>
<comment type="caution">
    <text evidence="8">The sequence shown here is derived from an EMBL/GenBank/DDBJ whole genome shotgun (WGS) entry which is preliminary data.</text>
</comment>
<dbReference type="GO" id="GO:0016407">
    <property type="term" value="F:acetyltransferase activity"/>
    <property type="evidence" value="ECO:0007669"/>
    <property type="project" value="TreeGrafter"/>
</dbReference>
<keyword evidence="10" id="KW-1185">Reference proteome</keyword>
<dbReference type="GO" id="GO:0005739">
    <property type="term" value="C:mitochondrion"/>
    <property type="evidence" value="ECO:0007669"/>
    <property type="project" value="TreeGrafter"/>
</dbReference>
<gene>
    <name evidence="8" type="ORF">RFULGI_LOCUS920</name>
    <name evidence="9" type="ORF">RFULGI_LOCUS923</name>
</gene>
<dbReference type="EMBL" id="CAJVPZ010000474">
    <property type="protein sequence ID" value="CAG8466468.1"/>
    <property type="molecule type" value="Genomic_DNA"/>
</dbReference>
<dbReference type="EC" id="2.3.1.168" evidence="4"/>
<evidence type="ECO:0000256" key="6">
    <source>
        <dbReference type="ARBA" id="ARBA00042008"/>
    </source>
</evidence>
<keyword evidence="3" id="KW-0012">Acyltransferase</keyword>
<evidence type="ECO:0000256" key="5">
    <source>
        <dbReference type="ARBA" id="ARBA00039275"/>
    </source>
</evidence>
<organism evidence="8 10">
    <name type="scientific">Racocetra fulgida</name>
    <dbReference type="NCBI Taxonomy" id="60492"/>
    <lineage>
        <taxon>Eukaryota</taxon>
        <taxon>Fungi</taxon>
        <taxon>Fungi incertae sedis</taxon>
        <taxon>Mucoromycota</taxon>
        <taxon>Glomeromycotina</taxon>
        <taxon>Glomeromycetes</taxon>
        <taxon>Diversisporales</taxon>
        <taxon>Gigasporaceae</taxon>
        <taxon>Racocetra</taxon>
    </lineage>
</organism>
<dbReference type="InterPro" id="IPR000089">
    <property type="entry name" value="Biotin_lipoyl"/>
</dbReference>
<reference evidence="8" key="1">
    <citation type="submission" date="2021-06" db="EMBL/GenBank/DDBJ databases">
        <authorList>
            <person name="Kallberg Y."/>
            <person name="Tangrot J."/>
            <person name="Rosling A."/>
        </authorList>
    </citation>
    <scope>NUCLEOTIDE SEQUENCE</scope>
    <source>
        <strain evidence="8">IN212</strain>
    </source>
</reference>
<feature type="domain" description="Lipoyl-binding" evidence="7">
    <location>
        <begin position="12"/>
        <end position="55"/>
    </location>
</feature>